<accession>A8PDM5</accession>
<organism evidence="2 3">
    <name type="scientific">Coprinopsis cinerea (strain Okayama-7 / 130 / ATCC MYA-4618 / FGSC 9003)</name>
    <name type="common">Inky cap fungus</name>
    <name type="synonym">Hormographiella aspergillata</name>
    <dbReference type="NCBI Taxonomy" id="240176"/>
    <lineage>
        <taxon>Eukaryota</taxon>
        <taxon>Fungi</taxon>
        <taxon>Dikarya</taxon>
        <taxon>Basidiomycota</taxon>
        <taxon>Agaricomycotina</taxon>
        <taxon>Agaricomycetes</taxon>
        <taxon>Agaricomycetidae</taxon>
        <taxon>Agaricales</taxon>
        <taxon>Agaricineae</taxon>
        <taxon>Psathyrellaceae</taxon>
        <taxon>Coprinopsis</taxon>
    </lineage>
</organism>
<sequence length="210" mass="22936">MFQKYSTNRHEATLVTVGRALNWVPIRDVRSYGGSIRKSGLTGPTISSSIRLDEELAMWKVNTATAHVPIDAKGNESLAIQSPALVNPPCQGRNSKYDSDPPSPSYRRPFFQPSHPPNGDGHDFDTFVHIRAFGLRTIPQGLSNKGGIVFKDISASPDQDIRGDSSSTKCPAPIDDIRGKKAHSFCDQTDPPSSMPEVEDVANTLTTLQF</sequence>
<dbReference type="Proteomes" id="UP000001861">
    <property type="component" value="Unassembled WGS sequence"/>
</dbReference>
<gene>
    <name evidence="2" type="ORF">CC1G_11276</name>
</gene>
<evidence type="ECO:0000313" key="2">
    <source>
        <dbReference type="EMBL" id="EAU81194.1"/>
    </source>
</evidence>
<proteinExistence type="predicted"/>
<reference evidence="2 3" key="1">
    <citation type="journal article" date="2010" name="Proc. Natl. Acad. Sci. U.S.A.">
        <title>Insights into evolution of multicellular fungi from the assembled chromosomes of the mushroom Coprinopsis cinerea (Coprinus cinereus).</title>
        <authorList>
            <person name="Stajich J.E."/>
            <person name="Wilke S.K."/>
            <person name="Ahren D."/>
            <person name="Au C.H."/>
            <person name="Birren B.W."/>
            <person name="Borodovsky M."/>
            <person name="Burns C."/>
            <person name="Canback B."/>
            <person name="Casselton L.A."/>
            <person name="Cheng C.K."/>
            <person name="Deng J."/>
            <person name="Dietrich F.S."/>
            <person name="Fargo D.C."/>
            <person name="Farman M.L."/>
            <person name="Gathman A.C."/>
            <person name="Goldberg J."/>
            <person name="Guigo R."/>
            <person name="Hoegger P.J."/>
            <person name="Hooker J.B."/>
            <person name="Huggins A."/>
            <person name="James T.Y."/>
            <person name="Kamada T."/>
            <person name="Kilaru S."/>
            <person name="Kodira C."/>
            <person name="Kues U."/>
            <person name="Kupfer D."/>
            <person name="Kwan H.S."/>
            <person name="Lomsadze A."/>
            <person name="Li W."/>
            <person name="Lilly W.W."/>
            <person name="Ma L.J."/>
            <person name="Mackey A.J."/>
            <person name="Manning G."/>
            <person name="Martin F."/>
            <person name="Muraguchi H."/>
            <person name="Natvig D.O."/>
            <person name="Palmerini H."/>
            <person name="Ramesh M.A."/>
            <person name="Rehmeyer C.J."/>
            <person name="Roe B.A."/>
            <person name="Shenoy N."/>
            <person name="Stanke M."/>
            <person name="Ter-Hovhannisyan V."/>
            <person name="Tunlid A."/>
            <person name="Velagapudi R."/>
            <person name="Vision T.J."/>
            <person name="Zeng Q."/>
            <person name="Zolan M.E."/>
            <person name="Pukkila P.J."/>
        </authorList>
    </citation>
    <scope>NUCLEOTIDE SEQUENCE [LARGE SCALE GENOMIC DNA]</scope>
    <source>
        <strain evidence="3">Okayama-7 / 130 / ATCC MYA-4618 / FGSC 9003</strain>
    </source>
</reference>
<evidence type="ECO:0000313" key="3">
    <source>
        <dbReference type="Proteomes" id="UP000001861"/>
    </source>
</evidence>
<dbReference type="RefSeq" id="XP_001840628.1">
    <property type="nucleotide sequence ID" value="XM_001840576.1"/>
</dbReference>
<dbReference type="AlphaFoldDB" id="A8PDM5"/>
<dbReference type="KEGG" id="cci:CC1G_11276"/>
<dbReference type="VEuPathDB" id="FungiDB:CC1G_11276"/>
<dbReference type="InParanoid" id="A8PDM5"/>
<protein>
    <submittedName>
        <fullName evidence="2">Uncharacterized protein</fullName>
    </submittedName>
</protein>
<keyword evidence="3" id="KW-1185">Reference proteome</keyword>
<feature type="region of interest" description="Disordered" evidence="1">
    <location>
        <begin position="84"/>
        <end position="122"/>
    </location>
</feature>
<dbReference type="EMBL" id="AACS02000006">
    <property type="protein sequence ID" value="EAU81194.1"/>
    <property type="molecule type" value="Genomic_DNA"/>
</dbReference>
<evidence type="ECO:0000256" key="1">
    <source>
        <dbReference type="SAM" id="MobiDB-lite"/>
    </source>
</evidence>
<dbReference type="GeneID" id="6017278"/>
<name>A8PDM5_COPC7</name>
<comment type="caution">
    <text evidence="2">The sequence shown here is derived from an EMBL/GenBank/DDBJ whole genome shotgun (WGS) entry which is preliminary data.</text>
</comment>